<dbReference type="KEGG" id="msr:AU15_06200"/>
<keyword evidence="5" id="KW-1185">Reference proteome</keyword>
<sequence length="140" mass="16078">MPMKSIEYIQKEVALIGEALCGESKPAYLFSVASSPTHSGAPHIEIAGDEYHFVVTERGSEFERRKTKDVDDILYWLVEGDVGDLARSCELKNRVEAQDSRRLWFQKELELLNAVNRGWAKRKEAEQKQVLNEHPFRDSI</sequence>
<dbReference type="EMBL" id="FOTV01000005">
    <property type="protein sequence ID" value="SFL60507.1"/>
    <property type="molecule type" value="Genomic_DNA"/>
</dbReference>
<reference evidence="2 4" key="1">
    <citation type="journal article" date="2014" name="Genome Announc.">
        <title>Draft Genome Sequences of Marinobacter similis A3d10T and Marinobacter salarius R9SW1T.</title>
        <authorList>
            <person name="Ivanova E.P."/>
            <person name="Ng H.J."/>
            <person name="Webb H.K."/>
            <person name="Feng G."/>
            <person name="Oshima K."/>
            <person name="Hattori M."/>
            <person name="Ohkuma M."/>
            <person name="Sergeev A.F."/>
            <person name="Mikhailov V.V."/>
            <person name="Crawford R.J."/>
            <person name="Sawabe T."/>
        </authorList>
    </citation>
    <scope>NUCLEOTIDE SEQUENCE [LARGE SCALE GENOMIC DNA]</scope>
    <source>
        <strain evidence="4">A3d10 and R9SW1</strain>
        <strain evidence="2">R9SW1</strain>
    </source>
</reference>
<dbReference type="Proteomes" id="UP000035081">
    <property type="component" value="Chromosome"/>
</dbReference>
<protein>
    <submittedName>
        <fullName evidence="3">Immunity protein 63</fullName>
    </submittedName>
</protein>
<dbReference type="HOGENOM" id="CLU_146628_0_0_6"/>
<dbReference type="Proteomes" id="UP000199211">
    <property type="component" value="Unassembled WGS sequence"/>
</dbReference>
<feature type="domain" description="Immunity protein 63" evidence="1">
    <location>
        <begin position="49"/>
        <end position="128"/>
    </location>
</feature>
<evidence type="ECO:0000313" key="2">
    <source>
        <dbReference type="EMBL" id="AHI33059.1"/>
    </source>
</evidence>
<evidence type="ECO:0000313" key="4">
    <source>
        <dbReference type="Proteomes" id="UP000035081"/>
    </source>
</evidence>
<organism evidence="2 4">
    <name type="scientific">Marinobacter salarius</name>
    <dbReference type="NCBI Taxonomy" id="1420917"/>
    <lineage>
        <taxon>Bacteria</taxon>
        <taxon>Pseudomonadati</taxon>
        <taxon>Pseudomonadota</taxon>
        <taxon>Gammaproteobacteria</taxon>
        <taxon>Pseudomonadales</taxon>
        <taxon>Marinobacteraceae</taxon>
        <taxon>Marinobacter</taxon>
    </lineage>
</organism>
<reference evidence="3 5" key="2">
    <citation type="submission" date="2016-10" db="EMBL/GenBank/DDBJ databases">
        <authorList>
            <person name="Varghese N."/>
            <person name="Submissions S."/>
        </authorList>
    </citation>
    <scope>NUCLEOTIDE SEQUENCE [LARGE SCALE GENOMIC DNA]</scope>
    <source>
        <strain evidence="3 5">DSM 26291</strain>
    </source>
</reference>
<dbReference type="Pfam" id="PF15599">
    <property type="entry name" value="Imm63"/>
    <property type="match status" value="1"/>
</dbReference>
<dbReference type="InterPro" id="IPR028952">
    <property type="entry name" value="Imm63"/>
</dbReference>
<dbReference type="EMBL" id="CP007152">
    <property type="protein sequence ID" value="AHI33059.1"/>
    <property type="molecule type" value="Genomic_DNA"/>
</dbReference>
<dbReference type="AlphaFoldDB" id="W5YW34"/>
<evidence type="ECO:0000259" key="1">
    <source>
        <dbReference type="Pfam" id="PF15599"/>
    </source>
</evidence>
<name>W5YW34_9GAMM</name>
<proteinExistence type="predicted"/>
<dbReference type="RefSeq" id="WP_052479408.1">
    <property type="nucleotide sequence ID" value="NZ_FOTV01000005.1"/>
</dbReference>
<accession>A0A1I4J2Q6</accession>
<evidence type="ECO:0000313" key="5">
    <source>
        <dbReference type="Proteomes" id="UP000199211"/>
    </source>
</evidence>
<gene>
    <name evidence="2" type="ORF">AU15_06200</name>
    <name evidence="3" type="ORF">SAMN04487868_1057</name>
</gene>
<evidence type="ECO:0000313" key="3">
    <source>
        <dbReference type="EMBL" id="SFL60507.1"/>
    </source>
</evidence>
<accession>W5YW34</accession>